<proteinExistence type="predicted"/>
<dbReference type="PATRIC" id="fig|1088721.3.peg.3493"/>
<dbReference type="eggNOG" id="COG0277">
    <property type="taxonomic scope" value="Bacteria"/>
</dbReference>
<evidence type="ECO:0000256" key="2">
    <source>
        <dbReference type="ARBA" id="ARBA00022827"/>
    </source>
</evidence>
<dbReference type="InterPro" id="IPR006094">
    <property type="entry name" value="Oxid_FAD_bind_N"/>
</dbReference>
<dbReference type="AlphaFoldDB" id="G6EGR8"/>
<gene>
    <name evidence="4" type="ORF">NSU_3539</name>
</gene>
<dbReference type="InterPro" id="IPR036318">
    <property type="entry name" value="FAD-bd_PCMH-like_sf"/>
</dbReference>
<dbReference type="Proteomes" id="UP000004030">
    <property type="component" value="Unassembled WGS sequence"/>
</dbReference>
<dbReference type="PANTHER" id="PTHR11748">
    <property type="entry name" value="D-LACTATE DEHYDROGENASE"/>
    <property type="match status" value="1"/>
</dbReference>
<dbReference type="EMBL" id="AGFM01000056">
    <property type="protein sequence ID" value="EHJ59511.1"/>
    <property type="molecule type" value="Genomic_DNA"/>
</dbReference>
<dbReference type="PROSITE" id="PS51387">
    <property type="entry name" value="FAD_PCMH"/>
    <property type="match status" value="1"/>
</dbReference>
<organism evidence="4 5">
    <name type="scientific">Novosphingobium pentaromativorans US6-1</name>
    <dbReference type="NCBI Taxonomy" id="1088721"/>
    <lineage>
        <taxon>Bacteria</taxon>
        <taxon>Pseudomonadati</taxon>
        <taxon>Pseudomonadota</taxon>
        <taxon>Alphaproteobacteria</taxon>
        <taxon>Sphingomonadales</taxon>
        <taxon>Sphingomonadaceae</taxon>
        <taxon>Novosphingobium</taxon>
    </lineage>
</organism>
<dbReference type="PANTHER" id="PTHR11748:SF103">
    <property type="entry name" value="GLYCOLATE OXIDASE SUBUNIT GLCE"/>
    <property type="match status" value="1"/>
</dbReference>
<keyword evidence="2" id="KW-0274">FAD</keyword>
<evidence type="ECO:0000313" key="5">
    <source>
        <dbReference type="Proteomes" id="UP000004030"/>
    </source>
</evidence>
<keyword evidence="1" id="KW-0285">Flavoprotein</keyword>
<dbReference type="InterPro" id="IPR016166">
    <property type="entry name" value="FAD-bd_PCMH"/>
</dbReference>
<protein>
    <submittedName>
        <fullName evidence="4">FAD linked oxidase domain protein</fullName>
    </submittedName>
</protein>
<dbReference type="InterPro" id="IPR016164">
    <property type="entry name" value="FAD-linked_Oxase-like_C"/>
</dbReference>
<keyword evidence="5" id="KW-1185">Reference proteome</keyword>
<feature type="domain" description="FAD-binding PCMH-type" evidence="3">
    <location>
        <begin position="1"/>
        <end position="182"/>
    </location>
</feature>
<dbReference type="OrthoDB" id="9811557at2"/>
<dbReference type="RefSeq" id="WP_007014447.1">
    <property type="nucleotide sequence ID" value="NZ_AGFM01000056.1"/>
</dbReference>
<dbReference type="GO" id="GO:0071949">
    <property type="term" value="F:FAD binding"/>
    <property type="evidence" value="ECO:0007669"/>
    <property type="project" value="InterPro"/>
</dbReference>
<dbReference type="SUPFAM" id="SSF55103">
    <property type="entry name" value="FAD-linked oxidases, C-terminal domain"/>
    <property type="match status" value="1"/>
</dbReference>
<dbReference type="KEGG" id="npn:JI59_21325"/>
<accession>G6EGR8</accession>
<name>G6EGR8_9SPHN</name>
<dbReference type="Gene3D" id="3.30.465.10">
    <property type="match status" value="1"/>
</dbReference>
<reference evidence="4 5" key="1">
    <citation type="journal article" date="2012" name="J. Bacteriol.">
        <title>Genome sequence of benzo(a)pyrene-degrading bacterium Novosphingobium pentaromativorans US6-1.</title>
        <authorList>
            <person name="Luo Y.R."/>
            <person name="Kang S.G."/>
            <person name="Kim S.J."/>
            <person name="Kim M.R."/>
            <person name="Li N."/>
            <person name="Lee J.H."/>
            <person name="Kwon K.K."/>
        </authorList>
    </citation>
    <scope>NUCLEOTIDE SEQUENCE [LARGE SCALE GENOMIC DNA]</scope>
    <source>
        <strain evidence="4 5">US6-1</strain>
    </source>
</reference>
<evidence type="ECO:0000313" key="4">
    <source>
        <dbReference type="EMBL" id="EHJ59511.1"/>
    </source>
</evidence>
<dbReference type="SUPFAM" id="SSF56176">
    <property type="entry name" value="FAD-binding/transporter-associated domain-like"/>
    <property type="match status" value="1"/>
</dbReference>
<dbReference type="NCBIfam" id="NF008439">
    <property type="entry name" value="PRK11282.1"/>
    <property type="match status" value="1"/>
</dbReference>
<evidence type="ECO:0000256" key="1">
    <source>
        <dbReference type="ARBA" id="ARBA00022630"/>
    </source>
</evidence>
<dbReference type="GO" id="GO:0003824">
    <property type="term" value="F:catalytic activity"/>
    <property type="evidence" value="ECO:0007669"/>
    <property type="project" value="InterPro"/>
</dbReference>
<dbReference type="Pfam" id="PF01565">
    <property type="entry name" value="FAD_binding_4"/>
    <property type="match status" value="1"/>
</dbReference>
<comment type="caution">
    <text evidence="4">The sequence shown here is derived from an EMBL/GenBank/DDBJ whole genome shotgun (WGS) entry which is preliminary data.</text>
</comment>
<sequence length="391" mass="40456">MAVLAPDDEIQLAEAILAAAAEGRCLNLRGGGSKAQIGAPADHADILDMRAFQGIVDYDPAELVLTARAGTPLFEIVALLRDEGQSLAFDPFDHGPIFARPSGAATIGGVVAAGVAGSRRLTAGSVRDHLLGFSAVSGRGECFVAGAKVVKNVTGYDLPKLMAGSWGRLAALVEVTLKVLPAPRESVTCLLGKLDPTQAYIAMARVLGSSVGAAAAAYLPADIANGSAVTALRIEGFGPSVKARVAALTAMFSDQLAVTEASPSQAAAIWDSLRTLAPLDDAQPLWRLSLPARSAAELVAELGADECWMMDWGGGLLWLSSAADPQLIRKRAARAGGHAMLVRGDPDLRSRVPALPSLPPANAALEARIRRAFDPAGVFETGRFGKVGNAD</sequence>
<evidence type="ECO:0000259" key="3">
    <source>
        <dbReference type="PROSITE" id="PS51387"/>
    </source>
</evidence>
<dbReference type="InterPro" id="IPR016169">
    <property type="entry name" value="FAD-bd_PCMH_sub2"/>
</dbReference>